<gene>
    <name evidence="2" type="ORF">EV132_1169</name>
</gene>
<name>A0A4R3PVZ5_RHISU</name>
<dbReference type="InterPro" id="IPR036465">
    <property type="entry name" value="vWFA_dom_sf"/>
</dbReference>
<evidence type="ECO:0000313" key="2">
    <source>
        <dbReference type="EMBL" id="TCU11838.1"/>
    </source>
</evidence>
<protein>
    <submittedName>
        <fullName evidence="2">Putative Flp pilus-assembly TadE/G-like protein</fullName>
    </submittedName>
</protein>
<comment type="caution">
    <text evidence="2">The sequence shown here is derived from an EMBL/GenBank/DDBJ whole genome shotgun (WGS) entry which is preliminary data.</text>
</comment>
<evidence type="ECO:0000259" key="1">
    <source>
        <dbReference type="Pfam" id="PF13400"/>
    </source>
</evidence>
<sequence length="455" mass="49194">MIGPILGNGMKKLARRLAADRSGNFGIMTALLAVPLLGSAGMAIDFAHALSLRTQLYAAADAAAVGAISEKSPAVAKAMTMQGDGTITVGSEDARKLFMGQMAGEASELAVDVEVNVTKTGTVIESRVAFSAAMSTTFMQLLGRESVTVGGAATARYQTPSYMDFYMLLDNTPSMGVAATIEAIENMKNATRFGNAKGKDVKCAFACHIVSEQGVEDKNSYYNVALNNNIPIRIDVVAQATKALMETAEQTQTVKGQFRMAAYTFGKTAQDAQLFKVAELDENLSTIASATEKIKLMSIPYQNYNEDQQTSFDDALTKIEKEIKEIPGQGTSSADRQKIVFFVSDGVGDSYKPHGCTSPKGARNGTRCIEPIDTKFCEDLKKKNIKIAVLYTTYLPLEDNNFWKDWVKPFDGSIAARMQECASPGFFFKVSLTQGIETAMKALFEKIVSTPRLTS</sequence>
<dbReference type="AlphaFoldDB" id="A0A4R3PVZ5"/>
<reference evidence="2 3" key="1">
    <citation type="submission" date="2019-03" db="EMBL/GenBank/DDBJ databases">
        <title>Genomic Encyclopedia of Type Strains, Phase IV (KMG-V): Genome sequencing to study the core and pangenomes of soil and plant-associated prokaryotes.</title>
        <authorList>
            <person name="Whitman W."/>
        </authorList>
    </citation>
    <scope>NUCLEOTIDE SEQUENCE [LARGE SCALE GENOMIC DNA]</scope>
    <source>
        <strain evidence="2 3">Hc14</strain>
    </source>
</reference>
<dbReference type="Pfam" id="PF13400">
    <property type="entry name" value="Tad"/>
    <property type="match status" value="1"/>
</dbReference>
<dbReference type="Proteomes" id="UP000294576">
    <property type="component" value="Unassembled WGS sequence"/>
</dbReference>
<dbReference type="EMBL" id="SMBH01000016">
    <property type="protein sequence ID" value="TCU11838.1"/>
    <property type="molecule type" value="Genomic_DNA"/>
</dbReference>
<dbReference type="InterPro" id="IPR028087">
    <property type="entry name" value="Tad_N"/>
</dbReference>
<proteinExistence type="predicted"/>
<accession>A0A4R3PVZ5</accession>
<feature type="domain" description="Putative Flp pilus-assembly TadG-like N-terminal" evidence="1">
    <location>
        <begin position="23"/>
        <end position="67"/>
    </location>
</feature>
<evidence type="ECO:0000313" key="3">
    <source>
        <dbReference type="Proteomes" id="UP000294576"/>
    </source>
</evidence>
<dbReference type="Gene3D" id="3.40.50.410">
    <property type="entry name" value="von Willebrand factor, type A domain"/>
    <property type="match status" value="1"/>
</dbReference>
<organism evidence="2 3">
    <name type="scientific">Rhizobium sullae</name>
    <name type="common">Rhizobium hedysari</name>
    <dbReference type="NCBI Taxonomy" id="50338"/>
    <lineage>
        <taxon>Bacteria</taxon>
        <taxon>Pseudomonadati</taxon>
        <taxon>Pseudomonadota</taxon>
        <taxon>Alphaproteobacteria</taxon>
        <taxon>Hyphomicrobiales</taxon>
        <taxon>Rhizobiaceae</taxon>
        <taxon>Rhizobium/Agrobacterium group</taxon>
        <taxon>Rhizobium</taxon>
    </lineage>
</organism>